<comment type="caution">
    <text evidence="2">The sequence shown here is derived from an EMBL/GenBank/DDBJ whole genome shotgun (WGS) entry which is preliminary data.</text>
</comment>
<feature type="binding site" evidence="1">
    <location>
        <position position="299"/>
    </location>
    <ligand>
        <name>Mg(2+)</name>
        <dbReference type="ChEBI" id="CHEBI:18420"/>
        <label>1</label>
    </ligand>
</feature>
<dbReference type="Gene3D" id="1.10.4080.10">
    <property type="entry name" value="ADP-ribosylation/Crystallin J1"/>
    <property type="match status" value="1"/>
</dbReference>
<reference evidence="2" key="1">
    <citation type="journal article" date="2012" name="Science">
        <title>Fermentation, hydrogen, and sulfur metabolism in multiple uncultivated bacterial phyla.</title>
        <authorList>
            <person name="Wrighton K.C."/>
            <person name="Thomas B.C."/>
            <person name="Sharon I."/>
            <person name="Miller C.S."/>
            <person name="Castelle C.J."/>
            <person name="VerBerkmoes N.C."/>
            <person name="Wilkins M.J."/>
            <person name="Hettich R.L."/>
            <person name="Lipton M.S."/>
            <person name="Williams K.H."/>
            <person name="Long P.E."/>
            <person name="Banfield J.F."/>
        </authorList>
    </citation>
    <scope>NUCLEOTIDE SEQUENCE [LARGE SCALE GENOMIC DNA]</scope>
</reference>
<evidence type="ECO:0000313" key="2">
    <source>
        <dbReference type="EMBL" id="EKE27644.1"/>
    </source>
</evidence>
<keyword evidence="1" id="KW-0460">Magnesium</keyword>
<accession>K2GBV3</accession>
<evidence type="ECO:0000256" key="1">
    <source>
        <dbReference type="PIRSR" id="PIRSR605502-1"/>
    </source>
</evidence>
<dbReference type="InterPro" id="IPR036705">
    <property type="entry name" value="Ribosyl_crysJ1_sf"/>
</dbReference>
<dbReference type="EMBL" id="AMFJ01000456">
    <property type="protein sequence ID" value="EKE27644.1"/>
    <property type="molecule type" value="Genomic_DNA"/>
</dbReference>
<feature type="binding site" evidence="1">
    <location>
        <position position="296"/>
    </location>
    <ligand>
        <name>Mg(2+)</name>
        <dbReference type="ChEBI" id="CHEBI:18420"/>
        <label>1</label>
    </ligand>
</feature>
<comment type="cofactor">
    <cofactor evidence="1">
        <name>Mg(2+)</name>
        <dbReference type="ChEBI" id="CHEBI:18420"/>
    </cofactor>
    <text evidence="1">Binds 2 magnesium ions per subunit.</text>
</comment>
<evidence type="ECO:0008006" key="3">
    <source>
        <dbReference type="Google" id="ProtNLM"/>
    </source>
</evidence>
<gene>
    <name evidence="2" type="ORF">ACD_3C00182G0005</name>
</gene>
<dbReference type="Pfam" id="PF03747">
    <property type="entry name" value="ADP_ribosyl_GH"/>
    <property type="match status" value="1"/>
</dbReference>
<feature type="binding site" evidence="1">
    <location>
        <position position="70"/>
    </location>
    <ligand>
        <name>Mg(2+)</name>
        <dbReference type="ChEBI" id="CHEBI:18420"/>
        <label>1</label>
    </ligand>
</feature>
<organism evidence="2">
    <name type="scientific">uncultured bacterium</name>
    <name type="common">gcode 4</name>
    <dbReference type="NCBI Taxonomy" id="1234023"/>
    <lineage>
        <taxon>Bacteria</taxon>
        <taxon>environmental samples</taxon>
    </lineage>
</organism>
<dbReference type="AlphaFoldDB" id="K2GBV3"/>
<sequence>MDRELLKEKLEWAIMGWAAWDAIGLPVEMKTKEYIKAEFWYIDRFHETRKNIFFAKWWFDEEGVWYISDDTLLTLATLDSLSESWKLDFDSVWRYHLKYYDTFPYWFWKSTKNALEAIRSGASYLETWSPSWTGNGIMMKQAPLAFYYAISDISEEQMNKEIRTYSCMTHANKITVVSAIVHNMLLMELIRSDWDIGKKELFWKLLECALKYESEITDLESDWENISDRIREICELIDGDGVFSLSDEMILEKFWWWEEKIYKSCYIAVTLPIVYSIFLRNPDLRWFFGSINIWGDTDSYWAIMWNMVGAYRGGFLHDKFLWQLQDFDTLKERIAVFAQKFIN</sequence>
<feature type="binding site" evidence="1">
    <location>
        <position position="68"/>
    </location>
    <ligand>
        <name>Mg(2+)</name>
        <dbReference type="ChEBI" id="CHEBI:18420"/>
        <label>1</label>
    </ligand>
</feature>
<feature type="binding site" evidence="1">
    <location>
        <position position="298"/>
    </location>
    <ligand>
        <name>Mg(2+)</name>
        <dbReference type="ChEBI" id="CHEBI:18420"/>
        <label>1</label>
    </ligand>
</feature>
<dbReference type="GO" id="GO:0046872">
    <property type="term" value="F:metal ion binding"/>
    <property type="evidence" value="ECO:0007669"/>
    <property type="project" value="UniProtKB-KW"/>
</dbReference>
<dbReference type="InterPro" id="IPR005502">
    <property type="entry name" value="Ribosyl_crysJ1"/>
</dbReference>
<keyword evidence="1" id="KW-0479">Metal-binding</keyword>
<proteinExistence type="predicted"/>
<protein>
    <recommendedName>
        <fullName evidence="3">ADP-ribosylglycohydrolase</fullName>
    </recommendedName>
</protein>
<feature type="binding site" evidence="1">
    <location>
        <position position="69"/>
    </location>
    <ligand>
        <name>Mg(2+)</name>
        <dbReference type="ChEBI" id="CHEBI:18420"/>
        <label>1</label>
    </ligand>
</feature>
<dbReference type="SUPFAM" id="SSF101478">
    <property type="entry name" value="ADP-ribosylglycohydrolase"/>
    <property type="match status" value="1"/>
</dbReference>
<name>K2GBV3_9BACT</name>